<name>A0A0D9PGF3_METAN</name>
<dbReference type="AlphaFoldDB" id="A0A0D9PGF3"/>
<feature type="compositionally biased region" description="Pro residues" evidence="2">
    <location>
        <begin position="167"/>
        <end position="180"/>
    </location>
</feature>
<gene>
    <name evidence="3" type="ORF">H634G_00273</name>
</gene>
<keyword evidence="4" id="KW-1185">Reference proteome</keyword>
<evidence type="ECO:0000313" key="4">
    <source>
        <dbReference type="Proteomes" id="UP000054544"/>
    </source>
</evidence>
<evidence type="ECO:0000256" key="2">
    <source>
        <dbReference type="SAM" id="MobiDB-lite"/>
    </source>
</evidence>
<dbReference type="OrthoDB" id="4160836at2759"/>
<feature type="compositionally biased region" description="Polar residues" evidence="2">
    <location>
        <begin position="132"/>
        <end position="143"/>
    </location>
</feature>
<feature type="region of interest" description="Disordered" evidence="2">
    <location>
        <begin position="74"/>
        <end position="324"/>
    </location>
</feature>
<organism evidence="3 4">
    <name type="scientific">Metarhizium anisopliae BRIP 53293</name>
    <dbReference type="NCBI Taxonomy" id="1291518"/>
    <lineage>
        <taxon>Eukaryota</taxon>
        <taxon>Fungi</taxon>
        <taxon>Dikarya</taxon>
        <taxon>Ascomycota</taxon>
        <taxon>Pezizomycotina</taxon>
        <taxon>Sordariomycetes</taxon>
        <taxon>Hypocreomycetidae</taxon>
        <taxon>Hypocreales</taxon>
        <taxon>Clavicipitaceae</taxon>
        <taxon>Metarhizium</taxon>
    </lineage>
</organism>
<feature type="compositionally biased region" description="Polar residues" evidence="2">
    <location>
        <begin position="113"/>
        <end position="124"/>
    </location>
</feature>
<protein>
    <submittedName>
        <fullName evidence="3">Uncharacterized protein</fullName>
    </submittedName>
</protein>
<proteinExistence type="predicted"/>
<evidence type="ECO:0000256" key="1">
    <source>
        <dbReference type="SAM" id="Coils"/>
    </source>
</evidence>
<sequence length="726" mass="79413">MSQRFSNASLSGVGLGSVLSIETEKCLANKAIVADTIAFGAFPCRRSCIELGLWNNERNRSWIARSFDHAHAPYYPVSSSTNMEESAPKRRRVSPDPEAPTAATRPAAQAPTNLPTTTTSQSPNRRPRPSFASPTRASLSRYNPQILERRRSAFRSPPKVTTTAPAPSNPTPGAARPPPEAAGNIGASESNQPEDTVEQTGGAPRPATSSQAGPAGPPLRTPIRPSPRPFPPPAPEGDDELNPFLGRMQRREPITGVSIPPPPEPELPPAVSDPVSSTPPRGIHSSPRWRDRDRQKKKSPMKSSPLKPRGVSTPARRAGVSMSPVGSAVQRELPLQDRSLNANTNAARQVPASDKNMHKLKERNRLRREIAVLRREIELAARENERIRVMQRAGRIVAPENEEDVLNLVQKTLVATRTAPTPGLAHQMTQAALNPMGILPFGPSRLVSNQPSLETDEANIKSHHPVPMSAADDLPFLQLFTPFSATSQVSVLPSAQNQPLRQRRQITLRSRDVPGLFTARVDMVVNAMNLNILALKVPALEPCARPELGPFVEKICSGDCNRTMQHNVGILSWAMGEWYRVAVQRARFWFQLEQSLAAKGDYLDAISRMRSEPGLGEDNSQDDDLDTCSKSDLFRFLGQQSYDVPVPTITGEGPESAVRLEWKIELDWTGEAQSKMGLFLGIPGKWRQADERGVFGQFAKLFEVLIEGGQPPRKAVQTIVALLTGA</sequence>
<feature type="compositionally biased region" description="Low complexity" evidence="2">
    <location>
        <begin position="99"/>
        <end position="112"/>
    </location>
</feature>
<reference evidence="4" key="1">
    <citation type="journal article" date="2014" name="BMC Genomics">
        <title>The genome sequence of the biocontrol fungus Metarhizium anisopliae and comparative genomics of Metarhizium species.</title>
        <authorList>
            <person name="Pattemore J.A."/>
            <person name="Hane J.K."/>
            <person name="Williams A.H."/>
            <person name="Wilson B.A."/>
            <person name="Stodart B.J."/>
            <person name="Ash G.J."/>
        </authorList>
    </citation>
    <scope>NUCLEOTIDE SEQUENCE [LARGE SCALE GENOMIC DNA]</scope>
    <source>
        <strain evidence="4">BRIP 53293</strain>
    </source>
</reference>
<keyword evidence="1" id="KW-0175">Coiled coil</keyword>
<dbReference type="STRING" id="1291518.A0A0D9PGF3"/>
<feature type="coiled-coil region" evidence="1">
    <location>
        <begin position="356"/>
        <end position="390"/>
    </location>
</feature>
<feature type="compositionally biased region" description="Pro residues" evidence="2">
    <location>
        <begin position="259"/>
        <end position="268"/>
    </location>
</feature>
<accession>A0A0D9PGF3</accession>
<dbReference type="Proteomes" id="UP000054544">
    <property type="component" value="Unassembled WGS sequence"/>
</dbReference>
<dbReference type="EMBL" id="KE384719">
    <property type="protein sequence ID" value="KJK83910.1"/>
    <property type="molecule type" value="Genomic_DNA"/>
</dbReference>
<feature type="compositionally biased region" description="Pro residues" evidence="2">
    <location>
        <begin position="215"/>
        <end position="235"/>
    </location>
</feature>
<evidence type="ECO:0000313" key="3">
    <source>
        <dbReference type="EMBL" id="KJK83910.1"/>
    </source>
</evidence>